<dbReference type="Proteomes" id="UP000247973">
    <property type="component" value="Unassembled WGS sequence"/>
</dbReference>
<sequence length="326" mass="37461">MYTRILILSLLFSPFLKGQEAVNFTLFTDIHQDIINDADIRLRDIFEAAEKNSSQFIIQLGDFAMQKPDNKIFVDFWLNYPMEKYSVLGNHDMDIGTKEEYIEYLRMKAPYYYFDKGIFRFIVLDTNYFIDADGETIDYADSNYYGKKNDRISSKQLDWLETLLKDRSKQIILFTHAPVDGTFDDNESFVALRGVLDNAKLAGATIVGVLSGHNHIDNHTIRDGINYMQINSASYVWVGERYADRTRFPESVYQTRSALPYTVPYRSALYANISIDSKARLVSIKGSKSSFIPPSPQELDRPEQVNNLTQEKVVSSALITDITCIY</sequence>
<dbReference type="Pfam" id="PF00149">
    <property type="entry name" value="Metallophos"/>
    <property type="match status" value="1"/>
</dbReference>
<evidence type="ECO:0000313" key="3">
    <source>
        <dbReference type="Proteomes" id="UP000247973"/>
    </source>
</evidence>
<dbReference type="RefSeq" id="WP_110312032.1">
    <property type="nucleotide sequence ID" value="NZ_QICL01000028.1"/>
</dbReference>
<dbReference type="PANTHER" id="PTHR43143">
    <property type="entry name" value="METALLOPHOSPHOESTERASE, CALCINEURIN SUPERFAMILY"/>
    <property type="match status" value="1"/>
</dbReference>
<accession>A0A2V3PLI9</accession>
<dbReference type="InterPro" id="IPR029052">
    <property type="entry name" value="Metallo-depent_PP-like"/>
</dbReference>
<keyword evidence="3" id="KW-1185">Reference proteome</keyword>
<name>A0A2V3PLI9_9BACT</name>
<feature type="domain" description="Calcineurin-like phosphoesterase" evidence="1">
    <location>
        <begin position="24"/>
        <end position="216"/>
    </location>
</feature>
<dbReference type="SUPFAM" id="SSF56300">
    <property type="entry name" value="Metallo-dependent phosphatases"/>
    <property type="match status" value="1"/>
</dbReference>
<dbReference type="GO" id="GO:0016787">
    <property type="term" value="F:hydrolase activity"/>
    <property type="evidence" value="ECO:0007669"/>
    <property type="project" value="InterPro"/>
</dbReference>
<dbReference type="EMBL" id="QICL01000028">
    <property type="protein sequence ID" value="PXV60972.1"/>
    <property type="molecule type" value="Genomic_DNA"/>
</dbReference>
<comment type="caution">
    <text evidence="2">The sequence shown here is derived from an EMBL/GenBank/DDBJ whole genome shotgun (WGS) entry which is preliminary data.</text>
</comment>
<dbReference type="PANTHER" id="PTHR43143:SF1">
    <property type="entry name" value="SERINE_THREONINE-PROTEIN PHOSPHATASE CPPED1"/>
    <property type="match status" value="1"/>
</dbReference>
<dbReference type="OrthoDB" id="9816081at2"/>
<dbReference type="AlphaFoldDB" id="A0A2V3PLI9"/>
<protein>
    <submittedName>
        <fullName evidence="2">Calcineurin-like phosphoesterase family protein</fullName>
    </submittedName>
</protein>
<organism evidence="2 3">
    <name type="scientific">Dysgonomonas alginatilytica</name>
    <dbReference type="NCBI Taxonomy" id="1605892"/>
    <lineage>
        <taxon>Bacteria</taxon>
        <taxon>Pseudomonadati</taxon>
        <taxon>Bacteroidota</taxon>
        <taxon>Bacteroidia</taxon>
        <taxon>Bacteroidales</taxon>
        <taxon>Dysgonomonadaceae</taxon>
        <taxon>Dysgonomonas</taxon>
    </lineage>
</organism>
<proteinExistence type="predicted"/>
<gene>
    <name evidence="2" type="ORF">CLV62_12861</name>
</gene>
<dbReference type="Gene3D" id="3.60.21.10">
    <property type="match status" value="1"/>
</dbReference>
<dbReference type="InterPro" id="IPR051918">
    <property type="entry name" value="STPP_CPPED1"/>
</dbReference>
<dbReference type="InterPro" id="IPR004843">
    <property type="entry name" value="Calcineurin-like_PHP"/>
</dbReference>
<evidence type="ECO:0000313" key="2">
    <source>
        <dbReference type="EMBL" id="PXV60972.1"/>
    </source>
</evidence>
<evidence type="ECO:0000259" key="1">
    <source>
        <dbReference type="Pfam" id="PF00149"/>
    </source>
</evidence>
<reference evidence="2 3" key="1">
    <citation type="submission" date="2018-03" db="EMBL/GenBank/DDBJ databases">
        <title>Genomic Encyclopedia of Archaeal and Bacterial Type Strains, Phase II (KMG-II): from individual species to whole genera.</title>
        <authorList>
            <person name="Goeker M."/>
        </authorList>
    </citation>
    <scope>NUCLEOTIDE SEQUENCE [LARGE SCALE GENOMIC DNA]</scope>
    <source>
        <strain evidence="2 3">DSM 100214</strain>
    </source>
</reference>